<keyword evidence="2" id="KW-0812">Transmembrane</keyword>
<protein>
    <submittedName>
        <fullName evidence="3">Uncharacterized protein</fullName>
    </submittedName>
</protein>
<name>A0A1Y2A3W9_9PLEO</name>
<comment type="caution">
    <text evidence="3">The sequence shown here is derived from an EMBL/GenBank/DDBJ whole genome shotgun (WGS) entry which is preliminary data.</text>
</comment>
<feature type="region of interest" description="Disordered" evidence="1">
    <location>
        <begin position="155"/>
        <end position="228"/>
    </location>
</feature>
<organism evidence="3 4">
    <name type="scientific">Clohesyomyces aquaticus</name>
    <dbReference type="NCBI Taxonomy" id="1231657"/>
    <lineage>
        <taxon>Eukaryota</taxon>
        <taxon>Fungi</taxon>
        <taxon>Dikarya</taxon>
        <taxon>Ascomycota</taxon>
        <taxon>Pezizomycotina</taxon>
        <taxon>Dothideomycetes</taxon>
        <taxon>Pleosporomycetidae</taxon>
        <taxon>Pleosporales</taxon>
        <taxon>Lindgomycetaceae</taxon>
        <taxon>Clohesyomyces</taxon>
    </lineage>
</organism>
<evidence type="ECO:0000313" key="3">
    <source>
        <dbReference type="EMBL" id="ORY17174.1"/>
    </source>
</evidence>
<keyword evidence="4" id="KW-1185">Reference proteome</keyword>
<feature type="compositionally biased region" description="Low complexity" evidence="1">
    <location>
        <begin position="182"/>
        <end position="195"/>
    </location>
</feature>
<dbReference type="EMBL" id="MCFA01000014">
    <property type="protein sequence ID" value="ORY17174.1"/>
    <property type="molecule type" value="Genomic_DNA"/>
</dbReference>
<feature type="region of interest" description="Disordered" evidence="1">
    <location>
        <begin position="420"/>
        <end position="457"/>
    </location>
</feature>
<sequence length="502" mass="55415">MPVAGTRAREHRVEHVVVRRTVAGDNGIVQEVDHMIESRDSATQTVDQILNLSNERRDDRDDQDYDSPPPIRVTMTIDQPQPTGTRAALGSQDPSETTVVVTISPPPKPHKGGISQTTEHLLIAAGSIGATIIVVMVMLAIHTMRKRGMSFKEAVKHGKYQVTRRGPPPPPKRAPGWNKPAYSTSYGSMTGTTVTAPQATLARTGSNSSSRPLMASRNGSLSRQVTPPGRIMEDVEGQSFLLDSPPSRTDSHRRNISGTPSSPVLPLQNQRGSQSTRNTRSMTEGSELRYPEPPQERALSPLPPPPTFKQFLSNRRPISARPAAGPMISRFSWTNSNAPQTPHDPSRDTNSHTLQRDSFMTQRSSVPRFRTIDSWVNQQANRLEEQKLKDQLNRFTTSTTYSVDDERYVPEVPMLPKNVEALRESSRTPNTNTSASTPPKSPPNPPAGGLPGKNIKHERHDTHTTVDTAPIFRQHPGQEVRFSTRSLVPSEILNTKMKPSVL</sequence>
<keyword evidence="2" id="KW-1133">Transmembrane helix</keyword>
<feature type="region of interest" description="Disordered" evidence="1">
    <location>
        <begin position="330"/>
        <end position="365"/>
    </location>
</feature>
<keyword evidence="2" id="KW-0472">Membrane</keyword>
<evidence type="ECO:0000256" key="2">
    <source>
        <dbReference type="SAM" id="Phobius"/>
    </source>
</evidence>
<feature type="compositionally biased region" description="Polar residues" evidence="1">
    <location>
        <begin position="256"/>
        <end position="284"/>
    </location>
</feature>
<gene>
    <name evidence="3" type="ORF">BCR34DRAFT_597254</name>
</gene>
<feature type="compositionally biased region" description="Pro residues" evidence="1">
    <location>
        <begin position="439"/>
        <end position="448"/>
    </location>
</feature>
<accession>A0A1Y2A3W9</accession>
<feature type="region of interest" description="Disordered" evidence="1">
    <location>
        <begin position="52"/>
        <end position="94"/>
    </location>
</feature>
<dbReference type="Proteomes" id="UP000193144">
    <property type="component" value="Unassembled WGS sequence"/>
</dbReference>
<dbReference type="AlphaFoldDB" id="A0A1Y2A3W9"/>
<feature type="compositionally biased region" description="Polar residues" evidence="1">
    <location>
        <begin position="196"/>
        <end position="225"/>
    </location>
</feature>
<feature type="compositionally biased region" description="Low complexity" evidence="1">
    <location>
        <begin position="428"/>
        <end position="438"/>
    </location>
</feature>
<feature type="region of interest" description="Disordered" evidence="1">
    <location>
        <begin position="240"/>
        <end position="308"/>
    </location>
</feature>
<proteinExistence type="predicted"/>
<dbReference type="STRING" id="1231657.A0A1Y2A3W9"/>
<dbReference type="OrthoDB" id="5411141at2759"/>
<feature type="compositionally biased region" description="Polar residues" evidence="1">
    <location>
        <begin position="351"/>
        <end position="365"/>
    </location>
</feature>
<reference evidence="3 4" key="1">
    <citation type="submission" date="2016-07" db="EMBL/GenBank/DDBJ databases">
        <title>Pervasive Adenine N6-methylation of Active Genes in Fungi.</title>
        <authorList>
            <consortium name="DOE Joint Genome Institute"/>
            <person name="Mondo S.J."/>
            <person name="Dannebaum R.O."/>
            <person name="Kuo R.C."/>
            <person name="Labutti K."/>
            <person name="Haridas S."/>
            <person name="Kuo A."/>
            <person name="Salamov A."/>
            <person name="Ahrendt S.R."/>
            <person name="Lipzen A."/>
            <person name="Sullivan W."/>
            <person name="Andreopoulos W.B."/>
            <person name="Clum A."/>
            <person name="Lindquist E."/>
            <person name="Daum C."/>
            <person name="Ramamoorthy G.K."/>
            <person name="Gryganskyi A."/>
            <person name="Culley D."/>
            <person name="Magnuson J.K."/>
            <person name="James T.Y."/>
            <person name="O'Malley M.A."/>
            <person name="Stajich J.E."/>
            <person name="Spatafora J.W."/>
            <person name="Visel A."/>
            <person name="Grigoriev I.V."/>
        </authorList>
    </citation>
    <scope>NUCLEOTIDE SEQUENCE [LARGE SCALE GENOMIC DNA]</scope>
    <source>
        <strain evidence="3 4">CBS 115471</strain>
    </source>
</reference>
<evidence type="ECO:0000256" key="1">
    <source>
        <dbReference type="SAM" id="MobiDB-lite"/>
    </source>
</evidence>
<evidence type="ECO:0000313" key="4">
    <source>
        <dbReference type="Proteomes" id="UP000193144"/>
    </source>
</evidence>
<feature type="transmembrane region" description="Helical" evidence="2">
    <location>
        <begin position="121"/>
        <end position="141"/>
    </location>
</feature>
<feature type="compositionally biased region" description="Polar residues" evidence="1">
    <location>
        <begin position="331"/>
        <end position="340"/>
    </location>
</feature>